<evidence type="ECO:0000256" key="1">
    <source>
        <dbReference type="SAM" id="Phobius"/>
    </source>
</evidence>
<organism evidence="2 3">
    <name type="scientific">Candidatus Falkowbacteria bacterium CG10_big_fil_rev_8_21_14_0_10_44_15</name>
    <dbReference type="NCBI Taxonomy" id="1974569"/>
    <lineage>
        <taxon>Bacteria</taxon>
        <taxon>Candidatus Falkowiibacteriota</taxon>
    </lineage>
</organism>
<protein>
    <submittedName>
        <fullName evidence="2">Uncharacterized protein</fullName>
    </submittedName>
</protein>
<dbReference type="AlphaFoldDB" id="A0A2H0UYI8"/>
<dbReference type="Proteomes" id="UP000228510">
    <property type="component" value="Unassembled WGS sequence"/>
</dbReference>
<comment type="caution">
    <text evidence="2">The sequence shown here is derived from an EMBL/GenBank/DDBJ whole genome shotgun (WGS) entry which is preliminary data.</text>
</comment>
<proteinExistence type="predicted"/>
<dbReference type="Gene3D" id="3.30.70.60">
    <property type="match status" value="1"/>
</dbReference>
<evidence type="ECO:0000313" key="2">
    <source>
        <dbReference type="EMBL" id="PIR91894.1"/>
    </source>
</evidence>
<dbReference type="EMBL" id="PFAT01000060">
    <property type="protein sequence ID" value="PIR91894.1"/>
    <property type="molecule type" value="Genomic_DNA"/>
</dbReference>
<keyword evidence="1" id="KW-0812">Transmembrane</keyword>
<accession>A0A2H0UYI8</accession>
<dbReference type="InterPro" id="IPR014717">
    <property type="entry name" value="Transl_elong_EF1B/ribsomal_bS6"/>
</dbReference>
<name>A0A2H0UYI8_9BACT</name>
<gene>
    <name evidence="2" type="ORF">COU01_04645</name>
</gene>
<feature type="transmembrane region" description="Helical" evidence="1">
    <location>
        <begin position="35"/>
        <end position="55"/>
    </location>
</feature>
<sequence>MFMEKQPLPQSKTTATIDERAAEQTSRFLMIWQRYFYYFIIIELMIIFGAGYWFLLKPNIKAVFSSRADISSQDKAQQDTIAKLNAQIKELGQIKEGYANLSPADRERIGQMLPAQSEERDLVTQINKIVAANGMLLKSISLKDESGLSGAGKGRGLTESGAGNNQGAALSAPSAKAEAVTVDFEVSGVSYPALKSLLAGLENNLRLIDAQAIKYSPPEESAILVVKAYYQTDGLASTVDLGGEDVRRELDFITSDKWRNLRSNAEAIEIQTRGNKNPF</sequence>
<keyword evidence="1" id="KW-1133">Transmembrane helix</keyword>
<keyword evidence="1" id="KW-0472">Membrane</keyword>
<evidence type="ECO:0000313" key="3">
    <source>
        <dbReference type="Proteomes" id="UP000228510"/>
    </source>
</evidence>
<reference evidence="3" key="1">
    <citation type="submission" date="2017-09" db="EMBL/GenBank/DDBJ databases">
        <title>Depth-based differentiation of microbial function through sediment-hosted aquifers and enrichment of novel symbionts in the deep terrestrial subsurface.</title>
        <authorList>
            <person name="Probst A.J."/>
            <person name="Ladd B."/>
            <person name="Jarett J.K."/>
            <person name="Geller-Mcgrath D.E."/>
            <person name="Sieber C.M.K."/>
            <person name="Emerson J.B."/>
            <person name="Anantharaman K."/>
            <person name="Thomas B.C."/>
            <person name="Malmstrom R."/>
            <person name="Stieglmeier M."/>
            <person name="Klingl A."/>
            <person name="Woyke T."/>
            <person name="Ryan C.M."/>
            <person name="Banfield J.F."/>
        </authorList>
    </citation>
    <scope>NUCLEOTIDE SEQUENCE [LARGE SCALE GENOMIC DNA]</scope>
</reference>